<feature type="compositionally biased region" description="Basic and acidic residues" evidence="1">
    <location>
        <begin position="13"/>
        <end position="23"/>
    </location>
</feature>
<proteinExistence type="predicted"/>
<reference evidence="2" key="1">
    <citation type="submission" date="2021-01" db="EMBL/GenBank/DDBJ databases">
        <title>Phytophthora aleatoria, a newly-described species from Pinus radiata is distinct from Phytophthora cactorum isolates based on comparative genomics.</title>
        <authorList>
            <person name="Mcdougal R."/>
            <person name="Panda P."/>
            <person name="Williams N."/>
            <person name="Studholme D.J."/>
        </authorList>
    </citation>
    <scope>NUCLEOTIDE SEQUENCE</scope>
    <source>
        <strain evidence="2">NZFS 3830</strain>
    </source>
</reference>
<comment type="caution">
    <text evidence="2">The sequence shown here is derived from an EMBL/GenBank/DDBJ whole genome shotgun (WGS) entry which is preliminary data.</text>
</comment>
<feature type="compositionally biased region" description="Basic residues" evidence="1">
    <location>
        <begin position="1"/>
        <end position="12"/>
    </location>
</feature>
<dbReference type="AlphaFoldDB" id="A0A8T1UX17"/>
<sequence>MSKKRSRSRKQRRDGQCRWDRRPSPQRRTLGKEREPSTTRLPTGTGANGSGVDQGEGKQVFAQLKKYLNEQGPSDYVLHLVLRLNGLARERGFMASRSTMGIGHLPQD</sequence>
<feature type="region of interest" description="Disordered" evidence="1">
    <location>
        <begin position="1"/>
        <end position="55"/>
    </location>
</feature>
<organism evidence="2 3">
    <name type="scientific">Phytophthora cactorum</name>
    <dbReference type="NCBI Taxonomy" id="29920"/>
    <lineage>
        <taxon>Eukaryota</taxon>
        <taxon>Sar</taxon>
        <taxon>Stramenopiles</taxon>
        <taxon>Oomycota</taxon>
        <taxon>Peronosporomycetes</taxon>
        <taxon>Peronosporales</taxon>
        <taxon>Peronosporaceae</taxon>
        <taxon>Phytophthora</taxon>
    </lineage>
</organism>
<accession>A0A8T1UX17</accession>
<evidence type="ECO:0000313" key="2">
    <source>
        <dbReference type="EMBL" id="KAG6971804.1"/>
    </source>
</evidence>
<gene>
    <name evidence="2" type="ORF">JG687_00001842</name>
</gene>
<protein>
    <submittedName>
        <fullName evidence="2">Uncharacterized protein</fullName>
    </submittedName>
</protein>
<dbReference type="OrthoDB" id="117041at2759"/>
<dbReference type="EMBL" id="JAENGZ010000046">
    <property type="protein sequence ID" value="KAG6971804.1"/>
    <property type="molecule type" value="Genomic_DNA"/>
</dbReference>
<name>A0A8T1UX17_9STRA</name>
<evidence type="ECO:0000313" key="3">
    <source>
        <dbReference type="Proteomes" id="UP000688947"/>
    </source>
</evidence>
<dbReference type="Proteomes" id="UP000688947">
    <property type="component" value="Unassembled WGS sequence"/>
</dbReference>
<evidence type="ECO:0000256" key="1">
    <source>
        <dbReference type="SAM" id="MobiDB-lite"/>
    </source>
</evidence>